<comment type="caution">
    <text evidence="3">The sequence shown here is derived from an EMBL/GenBank/DDBJ whole genome shotgun (WGS) entry which is preliminary data.</text>
</comment>
<feature type="compositionally biased region" description="Polar residues" evidence="1">
    <location>
        <begin position="247"/>
        <end position="263"/>
    </location>
</feature>
<feature type="region of interest" description="Disordered" evidence="1">
    <location>
        <begin position="30"/>
        <end position="57"/>
    </location>
</feature>
<dbReference type="EMBL" id="NAJL01000040">
    <property type="protein sequence ID" value="TKA24889.1"/>
    <property type="molecule type" value="Genomic_DNA"/>
</dbReference>
<name>A0A4V5N3T2_9PEZI</name>
<keyword evidence="4" id="KW-1185">Reference proteome</keyword>
<gene>
    <name evidence="3" type="ORF">B0A50_06618</name>
</gene>
<feature type="region of interest" description="Disordered" evidence="1">
    <location>
        <begin position="194"/>
        <end position="288"/>
    </location>
</feature>
<dbReference type="OrthoDB" id="3595619at2759"/>
<dbReference type="Proteomes" id="UP000308549">
    <property type="component" value="Unassembled WGS sequence"/>
</dbReference>
<accession>A0A4V5N3T2</accession>
<feature type="region of interest" description="Disordered" evidence="1">
    <location>
        <begin position="117"/>
        <end position="160"/>
    </location>
</feature>
<evidence type="ECO:0000313" key="4">
    <source>
        <dbReference type="Proteomes" id="UP000308549"/>
    </source>
</evidence>
<sequence>MGHFVADDGHFQGWLAILLCCWAAVNEDESPAERRRPTLGTDGYRAGAGNQQAASKSVEMRMATVYDRGHRSHERDVMADPDQIFAASPSDMEQFERTSGHARLSENEDLIRHALGPSSSSAKASQRLEKHKVPQATLAPGQKAPKVSQAPSVSSTDVPMTVSETIASRARDTAECNEKLATNFRRESYRALRDSPFQRCQKRSSGSPVVPTHASERDLRAGTLAEMQQSGSRKTVSVSSHTSSSSLKQQAWDSNISVTQARTSMERGRLKRQSSRQSMRQPREDRYPDLDQDILRPQIIVKEQSQMEAKQEDSLDQHVAAVAPSMRVHARSESLKDIGSALARPLNARQNSKPIDIFETVDKTKQSPVSRASSRTRVSGWLSNLLPTSSTHFAMPSSEHLFKDVSPESHTRPRWQASSSASATELEGLTRPTGTTSPASKTHDQSLAADFSLTPGSAPSPMCDHEVVDDGNDEVEQWVTYKAPPHQVGLAL</sequence>
<proteinExistence type="predicted"/>
<protein>
    <submittedName>
        <fullName evidence="3">Uncharacterized protein</fullName>
    </submittedName>
</protein>
<feature type="region of interest" description="Disordered" evidence="1">
    <location>
        <begin position="404"/>
        <end position="444"/>
    </location>
</feature>
<feature type="compositionally biased region" description="Low complexity" evidence="1">
    <location>
        <begin position="235"/>
        <end position="246"/>
    </location>
</feature>
<organism evidence="3 4">
    <name type="scientific">Salinomyces thailandicus</name>
    <dbReference type="NCBI Taxonomy" id="706561"/>
    <lineage>
        <taxon>Eukaryota</taxon>
        <taxon>Fungi</taxon>
        <taxon>Dikarya</taxon>
        <taxon>Ascomycota</taxon>
        <taxon>Pezizomycotina</taxon>
        <taxon>Dothideomycetes</taxon>
        <taxon>Dothideomycetidae</taxon>
        <taxon>Mycosphaerellales</taxon>
        <taxon>Teratosphaeriaceae</taxon>
        <taxon>Salinomyces</taxon>
    </lineage>
</organism>
<feature type="chain" id="PRO_5020224988" evidence="2">
    <location>
        <begin position="28"/>
        <end position="492"/>
    </location>
</feature>
<dbReference type="AlphaFoldDB" id="A0A4V5N3T2"/>
<reference evidence="3 4" key="1">
    <citation type="submission" date="2017-03" db="EMBL/GenBank/DDBJ databases">
        <title>Genomes of endolithic fungi from Antarctica.</title>
        <authorList>
            <person name="Coleine C."/>
            <person name="Masonjones S."/>
            <person name="Stajich J.E."/>
        </authorList>
    </citation>
    <scope>NUCLEOTIDE SEQUENCE [LARGE SCALE GENOMIC DNA]</scope>
    <source>
        <strain evidence="3 4">CCFEE 6315</strain>
    </source>
</reference>
<evidence type="ECO:0000256" key="1">
    <source>
        <dbReference type="SAM" id="MobiDB-lite"/>
    </source>
</evidence>
<keyword evidence="2" id="KW-0732">Signal</keyword>
<feature type="signal peptide" evidence="2">
    <location>
        <begin position="1"/>
        <end position="27"/>
    </location>
</feature>
<feature type="compositionally biased region" description="Polar residues" evidence="1">
    <location>
        <begin position="149"/>
        <end position="160"/>
    </location>
</feature>
<evidence type="ECO:0000313" key="3">
    <source>
        <dbReference type="EMBL" id="TKA24889.1"/>
    </source>
</evidence>
<evidence type="ECO:0000256" key="2">
    <source>
        <dbReference type="SAM" id="SignalP"/>
    </source>
</evidence>